<proteinExistence type="predicted"/>
<dbReference type="OrthoDB" id="7841315at2"/>
<sequence>MPFAELSGLVAALCWTVSSLMAPGLIQRFGTMRFNTFRIVIASSILLVICLITQRFDATLWQHAEIIMLSGLLGIFIGDTMLFTAVHRLGPRRTGVLFATNAPMSILLGWLFLGENLSFNQLFACGLVLVGVVIAILFGRKNSLLGRKNSLHAWEQTKGKLSIGILLALGAALGQASGALLSKPALVDGADPIAVSALRVGTGALALVLAYGLYYRHKQPAEAIPFSQLTRFDFMGIAALATIGMVIGMSVLVWGVGNANVGIVTTLSAVVPVLILPGLWITTGQRPALGAWIGAIFVVAGAALIILFSH</sequence>
<dbReference type="InterPro" id="IPR000620">
    <property type="entry name" value="EamA_dom"/>
</dbReference>
<feature type="domain" description="EamA" evidence="2">
    <location>
        <begin position="163"/>
        <end position="306"/>
    </location>
</feature>
<dbReference type="Proteomes" id="UP000516370">
    <property type="component" value="Chromosome"/>
</dbReference>
<feature type="transmembrane region" description="Helical" evidence="1">
    <location>
        <begin position="289"/>
        <end position="308"/>
    </location>
</feature>
<gene>
    <name evidence="3" type="ORF">IBG28_18995</name>
</gene>
<keyword evidence="1" id="KW-1133">Transmembrane helix</keyword>
<feature type="transmembrane region" description="Helical" evidence="1">
    <location>
        <begin position="161"/>
        <end position="181"/>
    </location>
</feature>
<evidence type="ECO:0000313" key="4">
    <source>
        <dbReference type="Proteomes" id="UP000516370"/>
    </source>
</evidence>
<feature type="transmembrane region" description="Helical" evidence="1">
    <location>
        <begin position="6"/>
        <end position="25"/>
    </location>
</feature>
<reference evidence="3 4" key="1">
    <citation type="submission" date="2020-09" db="EMBL/GenBank/DDBJ databases">
        <title>Complete genome sequence of an Arctic sea ice bacterium Marinomonas arctica BSI20414.</title>
        <authorList>
            <person name="Liao L."/>
            <person name="Chen B."/>
        </authorList>
    </citation>
    <scope>NUCLEOTIDE SEQUENCE [LARGE SCALE GENOMIC DNA]</scope>
    <source>
        <strain evidence="3 4">BSI20414</strain>
    </source>
</reference>
<feature type="transmembrane region" description="Helical" evidence="1">
    <location>
        <begin position="95"/>
        <end position="113"/>
    </location>
</feature>
<feature type="domain" description="EamA" evidence="2">
    <location>
        <begin position="4"/>
        <end position="136"/>
    </location>
</feature>
<organism evidence="3 4">
    <name type="scientific">Marinomonas arctica</name>
    <dbReference type="NCBI Taxonomy" id="383750"/>
    <lineage>
        <taxon>Bacteria</taxon>
        <taxon>Pseudomonadati</taxon>
        <taxon>Pseudomonadota</taxon>
        <taxon>Gammaproteobacteria</taxon>
        <taxon>Oceanospirillales</taxon>
        <taxon>Oceanospirillaceae</taxon>
        <taxon>Marinomonas</taxon>
    </lineage>
</organism>
<dbReference type="Pfam" id="PF00892">
    <property type="entry name" value="EamA"/>
    <property type="match status" value="2"/>
</dbReference>
<dbReference type="PANTHER" id="PTHR22911">
    <property type="entry name" value="ACYL-MALONYL CONDENSING ENZYME-RELATED"/>
    <property type="match status" value="1"/>
</dbReference>
<feature type="transmembrane region" description="Helical" evidence="1">
    <location>
        <begin position="193"/>
        <end position="214"/>
    </location>
</feature>
<keyword evidence="4" id="KW-1185">Reference proteome</keyword>
<feature type="transmembrane region" description="Helical" evidence="1">
    <location>
        <begin position="66"/>
        <end position="83"/>
    </location>
</feature>
<feature type="transmembrane region" description="Helical" evidence="1">
    <location>
        <begin position="119"/>
        <end position="140"/>
    </location>
</feature>
<evidence type="ECO:0000256" key="1">
    <source>
        <dbReference type="SAM" id="Phobius"/>
    </source>
</evidence>
<dbReference type="GO" id="GO:0016020">
    <property type="term" value="C:membrane"/>
    <property type="evidence" value="ECO:0007669"/>
    <property type="project" value="InterPro"/>
</dbReference>
<name>A0A7H1J5E6_9GAMM</name>
<keyword evidence="1" id="KW-0472">Membrane</keyword>
<keyword evidence="1" id="KW-0812">Transmembrane</keyword>
<accession>A0A7H1J5E6</accession>
<protein>
    <submittedName>
        <fullName evidence="3">DMT family transporter</fullName>
    </submittedName>
</protein>
<dbReference type="KEGG" id="mard:IBG28_18995"/>
<feature type="transmembrane region" description="Helical" evidence="1">
    <location>
        <begin position="37"/>
        <end position="54"/>
    </location>
</feature>
<dbReference type="EMBL" id="CP061081">
    <property type="protein sequence ID" value="QNT05712.1"/>
    <property type="molecule type" value="Genomic_DNA"/>
</dbReference>
<dbReference type="AlphaFoldDB" id="A0A7H1J5E6"/>
<dbReference type="PANTHER" id="PTHR22911:SF137">
    <property type="entry name" value="SOLUTE CARRIER FAMILY 35 MEMBER G2-RELATED"/>
    <property type="match status" value="1"/>
</dbReference>
<feature type="transmembrane region" description="Helical" evidence="1">
    <location>
        <begin position="261"/>
        <end position="282"/>
    </location>
</feature>
<evidence type="ECO:0000259" key="2">
    <source>
        <dbReference type="Pfam" id="PF00892"/>
    </source>
</evidence>
<feature type="transmembrane region" description="Helical" evidence="1">
    <location>
        <begin position="234"/>
        <end position="255"/>
    </location>
</feature>
<evidence type="ECO:0000313" key="3">
    <source>
        <dbReference type="EMBL" id="QNT05712.1"/>
    </source>
</evidence>
<dbReference type="SUPFAM" id="SSF103481">
    <property type="entry name" value="Multidrug resistance efflux transporter EmrE"/>
    <property type="match status" value="2"/>
</dbReference>
<dbReference type="InterPro" id="IPR037185">
    <property type="entry name" value="EmrE-like"/>
</dbReference>
<dbReference type="RefSeq" id="WP_111606663.1">
    <property type="nucleotide sequence ID" value="NZ_BMLJ01000009.1"/>
</dbReference>